<dbReference type="HOGENOM" id="CLU_2729210_0_0_1"/>
<evidence type="ECO:0000256" key="1">
    <source>
        <dbReference type="SAM" id="Coils"/>
    </source>
</evidence>
<accession>A0A0C3GS01</accession>
<keyword evidence="1" id="KW-0175">Coiled coil</keyword>
<proteinExistence type="predicted"/>
<sequence>EQQKSHLVDALLAKDKLRQELATLREGKDAAGEENNAGLQALKEQTEKQELVIQDLQQQLKVAEETGIEAQK</sequence>
<feature type="coiled-coil region" evidence="1">
    <location>
        <begin position="14"/>
        <end position="66"/>
    </location>
</feature>
<evidence type="ECO:0000313" key="2">
    <source>
        <dbReference type="EMBL" id="KIM98840.1"/>
    </source>
</evidence>
<reference evidence="3" key="2">
    <citation type="submission" date="2015-01" db="EMBL/GenBank/DDBJ databases">
        <title>Evolutionary Origins and Diversification of the Mycorrhizal Mutualists.</title>
        <authorList>
            <consortium name="DOE Joint Genome Institute"/>
            <consortium name="Mycorrhizal Genomics Consortium"/>
            <person name="Kohler A."/>
            <person name="Kuo A."/>
            <person name="Nagy L.G."/>
            <person name="Floudas D."/>
            <person name="Copeland A."/>
            <person name="Barry K.W."/>
            <person name="Cichocki N."/>
            <person name="Veneault-Fourrey C."/>
            <person name="LaButti K."/>
            <person name="Lindquist E.A."/>
            <person name="Lipzen A."/>
            <person name="Lundell T."/>
            <person name="Morin E."/>
            <person name="Murat C."/>
            <person name="Riley R."/>
            <person name="Ohm R."/>
            <person name="Sun H."/>
            <person name="Tunlid A."/>
            <person name="Henrissat B."/>
            <person name="Grigoriev I.V."/>
            <person name="Hibbett D.S."/>
            <person name="Martin F."/>
        </authorList>
    </citation>
    <scope>NUCLEOTIDE SEQUENCE [LARGE SCALE GENOMIC DNA]</scope>
    <source>
        <strain evidence="3">Zn</strain>
    </source>
</reference>
<feature type="non-terminal residue" evidence="2">
    <location>
        <position position="1"/>
    </location>
</feature>
<reference evidence="2 3" key="1">
    <citation type="submission" date="2014-04" db="EMBL/GenBank/DDBJ databases">
        <authorList>
            <consortium name="DOE Joint Genome Institute"/>
            <person name="Kuo A."/>
            <person name="Martino E."/>
            <person name="Perotto S."/>
            <person name="Kohler A."/>
            <person name="Nagy L.G."/>
            <person name="Floudas D."/>
            <person name="Copeland A."/>
            <person name="Barry K.W."/>
            <person name="Cichocki N."/>
            <person name="Veneault-Fourrey C."/>
            <person name="LaButti K."/>
            <person name="Lindquist E.A."/>
            <person name="Lipzen A."/>
            <person name="Lundell T."/>
            <person name="Morin E."/>
            <person name="Murat C."/>
            <person name="Sun H."/>
            <person name="Tunlid A."/>
            <person name="Henrissat B."/>
            <person name="Grigoriev I.V."/>
            <person name="Hibbett D.S."/>
            <person name="Martin F."/>
            <person name="Nordberg H.P."/>
            <person name="Cantor M.N."/>
            <person name="Hua S.X."/>
        </authorList>
    </citation>
    <scope>NUCLEOTIDE SEQUENCE [LARGE SCALE GENOMIC DNA]</scope>
    <source>
        <strain evidence="2 3">Zn</strain>
    </source>
</reference>
<organism evidence="2 3">
    <name type="scientific">Oidiodendron maius (strain Zn)</name>
    <dbReference type="NCBI Taxonomy" id="913774"/>
    <lineage>
        <taxon>Eukaryota</taxon>
        <taxon>Fungi</taxon>
        <taxon>Dikarya</taxon>
        <taxon>Ascomycota</taxon>
        <taxon>Pezizomycotina</taxon>
        <taxon>Leotiomycetes</taxon>
        <taxon>Leotiomycetes incertae sedis</taxon>
        <taxon>Myxotrichaceae</taxon>
        <taxon>Oidiodendron</taxon>
    </lineage>
</organism>
<dbReference type="AlphaFoldDB" id="A0A0C3GS01"/>
<dbReference type="Proteomes" id="UP000054321">
    <property type="component" value="Unassembled WGS sequence"/>
</dbReference>
<gene>
    <name evidence="2" type="ORF">OIDMADRAFT_166292</name>
</gene>
<dbReference type="InParanoid" id="A0A0C3GS01"/>
<feature type="non-terminal residue" evidence="2">
    <location>
        <position position="72"/>
    </location>
</feature>
<dbReference type="EMBL" id="KN832879">
    <property type="protein sequence ID" value="KIM98840.1"/>
    <property type="molecule type" value="Genomic_DNA"/>
</dbReference>
<name>A0A0C3GS01_OIDMZ</name>
<protein>
    <submittedName>
        <fullName evidence="2">Uncharacterized protein</fullName>
    </submittedName>
</protein>
<evidence type="ECO:0000313" key="3">
    <source>
        <dbReference type="Proteomes" id="UP000054321"/>
    </source>
</evidence>
<keyword evidence="3" id="KW-1185">Reference proteome</keyword>